<accession>A0ACB9TYL1</accession>
<dbReference type="EMBL" id="CM043015">
    <property type="protein sequence ID" value="KAI4471854.1"/>
    <property type="molecule type" value="Genomic_DNA"/>
</dbReference>
<gene>
    <name evidence="1" type="ORF">MML48_1g11268</name>
</gene>
<comment type="caution">
    <text evidence="1">The sequence shown here is derived from an EMBL/GenBank/DDBJ whole genome shotgun (WGS) entry which is preliminary data.</text>
</comment>
<name>A0ACB9TYL1_HOLOL</name>
<dbReference type="Proteomes" id="UP001056778">
    <property type="component" value="Chromosome 1"/>
</dbReference>
<keyword evidence="2" id="KW-1185">Reference proteome</keyword>
<reference evidence="1" key="1">
    <citation type="submission" date="2022-04" db="EMBL/GenBank/DDBJ databases">
        <title>Chromosome-scale genome assembly of Holotrichia oblita Faldermann.</title>
        <authorList>
            <person name="Rongchong L."/>
        </authorList>
    </citation>
    <scope>NUCLEOTIDE SEQUENCE</scope>
    <source>
        <strain evidence="1">81SQS9</strain>
    </source>
</reference>
<proteinExistence type="predicted"/>
<evidence type="ECO:0000313" key="1">
    <source>
        <dbReference type="EMBL" id="KAI4471854.1"/>
    </source>
</evidence>
<sequence>MESENDKEPTAKKKEPIDINITHDDLSDVSDLDDSIGCHSEEEREEQQREAERQEKEREEGEIDKPKMDDLKIEPEIKKLPEKPTRSEDGEEQLDFEAEDGECGDNDGPKDVKDGKNDKDDEHPEQHRIEAVFTAESKKEEKLEEELEEGEVTDEDEVRPEETEPRPVCRFFSRGQCTWGASCRFLHPGVTDKGNYTMFELIRPVVPGEYGREERMYRPEPPMIESAWERGLRTAKEMLRKSIKRKEQDLDFEEKKMNLSLAQEEFDKENGYYARVPSPEPRYVMRHPVAPEYTPMVRPGMAPPAEDYYGRRQVLYEPEYVAPRERVRTSYRELPPHRMPDYYSSKYEEEQAQSSSKVRRPKREVIVQKAPEERPQGRGDEWSDPWMRSKSPGTRKGRKRSYSSGSSYSSSTSSRSSSASTRSSYSSRSRSRHRREPRGGGSHRSRQAISPSVIVSERKAANERAALMNPPAPRKKAPSPGMMRAGAQNPPAPSKVDTLGRTRNKLAIAAALARVKGRRRSSRSSSDSSGSSSSDSDSSGSSSSSSRDGSPPPRRASGVDIALALKAKAIDALKGGAEKKQIKLNLKNPVGVRKPDVTDVRKSEAGPPRKSLRRDRRRLRHLSILRTHPVRKLLPGGRSC</sequence>
<organism evidence="1 2">
    <name type="scientific">Holotrichia oblita</name>
    <name type="common">Chafer beetle</name>
    <dbReference type="NCBI Taxonomy" id="644536"/>
    <lineage>
        <taxon>Eukaryota</taxon>
        <taxon>Metazoa</taxon>
        <taxon>Ecdysozoa</taxon>
        <taxon>Arthropoda</taxon>
        <taxon>Hexapoda</taxon>
        <taxon>Insecta</taxon>
        <taxon>Pterygota</taxon>
        <taxon>Neoptera</taxon>
        <taxon>Endopterygota</taxon>
        <taxon>Coleoptera</taxon>
        <taxon>Polyphaga</taxon>
        <taxon>Scarabaeiformia</taxon>
        <taxon>Scarabaeidae</taxon>
        <taxon>Melolonthinae</taxon>
        <taxon>Holotrichia</taxon>
    </lineage>
</organism>
<evidence type="ECO:0000313" key="2">
    <source>
        <dbReference type="Proteomes" id="UP001056778"/>
    </source>
</evidence>
<protein>
    <submittedName>
        <fullName evidence="1">Zinc finger ccch domain-containing protein 18</fullName>
    </submittedName>
</protein>